<evidence type="ECO:0000256" key="7">
    <source>
        <dbReference type="ARBA" id="ARBA00023278"/>
    </source>
</evidence>
<dbReference type="Proteomes" id="UP001497480">
    <property type="component" value="Unassembled WGS sequence"/>
</dbReference>
<feature type="signal peptide" evidence="9">
    <location>
        <begin position="1"/>
        <end position="28"/>
    </location>
</feature>
<dbReference type="GO" id="GO:0006995">
    <property type="term" value="P:cellular response to nitrogen starvation"/>
    <property type="evidence" value="ECO:0007669"/>
    <property type="project" value="UniProtKB-ARBA"/>
</dbReference>
<evidence type="ECO:0000256" key="3">
    <source>
        <dbReference type="ARBA" id="ARBA00022523"/>
    </source>
</evidence>
<dbReference type="GO" id="GO:1901371">
    <property type="term" value="P:regulation of leaf morphogenesis"/>
    <property type="evidence" value="ECO:0007669"/>
    <property type="project" value="TreeGrafter"/>
</dbReference>
<sequence>MAQDNKSFSFLILLALIIFYQGFHSTEGRYLNLDNVHGGVSTTTNEDTLTQVSPPTLPSMEDGATTVAPPPGHDIDGFRPTVPGHSPGVGHSIHN</sequence>
<evidence type="ECO:0000256" key="6">
    <source>
        <dbReference type="ARBA" id="ARBA00022729"/>
    </source>
</evidence>
<feature type="compositionally biased region" description="Polar residues" evidence="8">
    <location>
        <begin position="42"/>
        <end position="54"/>
    </location>
</feature>
<dbReference type="GO" id="GO:2000280">
    <property type="term" value="P:regulation of root development"/>
    <property type="evidence" value="ECO:0007669"/>
    <property type="project" value="TreeGrafter"/>
</dbReference>
<evidence type="ECO:0000256" key="8">
    <source>
        <dbReference type="SAM" id="MobiDB-lite"/>
    </source>
</evidence>
<comment type="subcellular location">
    <subcellularLocation>
        <location evidence="1">Secreted</location>
        <location evidence="1">Extracellular space</location>
        <location evidence="1">Apoplast</location>
    </subcellularLocation>
</comment>
<evidence type="ECO:0008006" key="12">
    <source>
        <dbReference type="Google" id="ProtNLM"/>
    </source>
</evidence>
<evidence type="ECO:0000256" key="5">
    <source>
        <dbReference type="ARBA" id="ARBA00022702"/>
    </source>
</evidence>
<accession>A0AAV1WYN6</accession>
<reference evidence="10 11" key="1">
    <citation type="submission" date="2024-03" db="EMBL/GenBank/DDBJ databases">
        <authorList>
            <person name="Martinez-Hernandez J."/>
        </authorList>
    </citation>
    <scope>NUCLEOTIDE SEQUENCE [LARGE SCALE GENOMIC DNA]</scope>
</reference>
<feature type="region of interest" description="Disordered" evidence="8">
    <location>
        <begin position="42"/>
        <end position="95"/>
    </location>
</feature>
<protein>
    <recommendedName>
        <fullName evidence="12">Encoded peptide</fullName>
    </recommendedName>
</protein>
<dbReference type="GO" id="GO:0048364">
    <property type="term" value="P:root development"/>
    <property type="evidence" value="ECO:0007669"/>
    <property type="project" value="InterPro"/>
</dbReference>
<organism evidence="10 11">
    <name type="scientific">Lupinus luteus</name>
    <name type="common">European yellow lupine</name>
    <dbReference type="NCBI Taxonomy" id="3873"/>
    <lineage>
        <taxon>Eukaryota</taxon>
        <taxon>Viridiplantae</taxon>
        <taxon>Streptophyta</taxon>
        <taxon>Embryophyta</taxon>
        <taxon>Tracheophyta</taxon>
        <taxon>Spermatophyta</taxon>
        <taxon>Magnoliopsida</taxon>
        <taxon>eudicotyledons</taxon>
        <taxon>Gunneridae</taxon>
        <taxon>Pentapetalae</taxon>
        <taxon>rosids</taxon>
        <taxon>fabids</taxon>
        <taxon>Fabales</taxon>
        <taxon>Fabaceae</taxon>
        <taxon>Papilionoideae</taxon>
        <taxon>50 kb inversion clade</taxon>
        <taxon>genistoids sensu lato</taxon>
        <taxon>core genistoids</taxon>
        <taxon>Genisteae</taxon>
        <taxon>Lupinus</taxon>
    </lineage>
</organism>
<keyword evidence="5" id="KW-0372">Hormone</keyword>
<keyword evidence="11" id="KW-1185">Reference proteome</keyword>
<gene>
    <name evidence="10" type="ORF">LLUT_LOCUS15478</name>
</gene>
<evidence type="ECO:0000256" key="1">
    <source>
        <dbReference type="ARBA" id="ARBA00004271"/>
    </source>
</evidence>
<dbReference type="GO" id="GO:0005179">
    <property type="term" value="F:hormone activity"/>
    <property type="evidence" value="ECO:0007669"/>
    <property type="project" value="UniProtKB-KW"/>
</dbReference>
<evidence type="ECO:0000256" key="9">
    <source>
        <dbReference type="SAM" id="SignalP"/>
    </source>
</evidence>
<dbReference type="EMBL" id="CAXHTB010000010">
    <property type="protein sequence ID" value="CAL0314418.1"/>
    <property type="molecule type" value="Genomic_DNA"/>
</dbReference>
<evidence type="ECO:0000313" key="10">
    <source>
        <dbReference type="EMBL" id="CAL0314418.1"/>
    </source>
</evidence>
<dbReference type="GO" id="GO:0048046">
    <property type="term" value="C:apoplast"/>
    <property type="evidence" value="ECO:0007669"/>
    <property type="project" value="UniProtKB-SubCell"/>
</dbReference>
<keyword evidence="4" id="KW-0964">Secreted</keyword>
<dbReference type="AlphaFoldDB" id="A0AAV1WYN6"/>
<dbReference type="PANTHER" id="PTHR33348">
    <property type="entry name" value="PRECURSOR OF CEP5"/>
    <property type="match status" value="1"/>
</dbReference>
<dbReference type="GO" id="GO:1902025">
    <property type="term" value="P:nitrate import"/>
    <property type="evidence" value="ECO:0007669"/>
    <property type="project" value="TreeGrafter"/>
</dbReference>
<name>A0AAV1WYN6_LUPLU</name>
<comment type="similarity">
    <text evidence="2">Belongs to the C-terminally encoded plant signaling peptide (CEP) family.</text>
</comment>
<keyword evidence="7" id="KW-0379">Hydroxylation</keyword>
<keyword evidence="3" id="KW-0052">Apoplast</keyword>
<evidence type="ECO:0000313" key="11">
    <source>
        <dbReference type="Proteomes" id="UP001497480"/>
    </source>
</evidence>
<evidence type="ECO:0000256" key="4">
    <source>
        <dbReference type="ARBA" id="ARBA00022525"/>
    </source>
</evidence>
<dbReference type="PANTHER" id="PTHR33348:SF40">
    <property type="entry name" value="PRECURSOR OF CEP3"/>
    <property type="match status" value="1"/>
</dbReference>
<proteinExistence type="inferred from homology"/>
<comment type="caution">
    <text evidence="10">The sequence shown here is derived from an EMBL/GenBank/DDBJ whole genome shotgun (WGS) entry which is preliminary data.</text>
</comment>
<dbReference type="InterPro" id="IPR033250">
    <property type="entry name" value="CEP"/>
</dbReference>
<feature type="chain" id="PRO_5043472033" description="Encoded peptide" evidence="9">
    <location>
        <begin position="29"/>
        <end position="95"/>
    </location>
</feature>
<evidence type="ECO:0000256" key="2">
    <source>
        <dbReference type="ARBA" id="ARBA00008963"/>
    </source>
</evidence>
<keyword evidence="6 9" id="KW-0732">Signal</keyword>